<reference evidence="1" key="1">
    <citation type="submission" date="2021-06" db="EMBL/GenBank/DDBJ databases">
        <authorList>
            <person name="Kallberg Y."/>
            <person name="Tangrot J."/>
            <person name="Rosling A."/>
        </authorList>
    </citation>
    <scope>NUCLEOTIDE SEQUENCE</scope>
    <source>
        <strain evidence="1">MA461A</strain>
    </source>
</reference>
<keyword evidence="2" id="KW-1185">Reference proteome</keyword>
<evidence type="ECO:0000313" key="1">
    <source>
        <dbReference type="EMBL" id="CAG8830088.1"/>
    </source>
</evidence>
<evidence type="ECO:0000313" key="2">
    <source>
        <dbReference type="Proteomes" id="UP000789920"/>
    </source>
</evidence>
<dbReference type="Proteomes" id="UP000789920">
    <property type="component" value="Unassembled WGS sequence"/>
</dbReference>
<comment type="caution">
    <text evidence="1">The sequence shown here is derived from an EMBL/GenBank/DDBJ whole genome shotgun (WGS) entry which is preliminary data.</text>
</comment>
<sequence>PDEKVDLVCQLIYYNPTGYYSNAQKLYKAIKDEGYHFLYKKIHEWLECQQQYQIYKPSPKHITRASYEKTYKAVLNIVDCASRYKASPRLLQTDNGQEWISKTSRIMEEHGIVIQVIGLYSHHSTAIVERFNKTLAEMLYKIQYSIE</sequence>
<dbReference type="EMBL" id="CAJVQC010098488">
    <property type="protein sequence ID" value="CAG8830088.1"/>
    <property type="molecule type" value="Genomic_DNA"/>
</dbReference>
<accession>A0ACA9SA44</accession>
<name>A0ACA9SA44_9GLOM</name>
<feature type="non-terminal residue" evidence="1">
    <location>
        <position position="147"/>
    </location>
</feature>
<organism evidence="1 2">
    <name type="scientific">Racocetra persica</name>
    <dbReference type="NCBI Taxonomy" id="160502"/>
    <lineage>
        <taxon>Eukaryota</taxon>
        <taxon>Fungi</taxon>
        <taxon>Fungi incertae sedis</taxon>
        <taxon>Mucoromycota</taxon>
        <taxon>Glomeromycotina</taxon>
        <taxon>Glomeromycetes</taxon>
        <taxon>Diversisporales</taxon>
        <taxon>Gigasporaceae</taxon>
        <taxon>Racocetra</taxon>
    </lineage>
</organism>
<gene>
    <name evidence="1" type="ORF">RPERSI_LOCUS27689</name>
</gene>
<protein>
    <submittedName>
        <fullName evidence="1">35657_t:CDS:1</fullName>
    </submittedName>
</protein>
<proteinExistence type="predicted"/>
<feature type="non-terminal residue" evidence="1">
    <location>
        <position position="1"/>
    </location>
</feature>